<comment type="caution">
    <text evidence="1">The sequence shown here is derived from an EMBL/GenBank/DDBJ whole genome shotgun (WGS) entry which is preliminary data.</text>
</comment>
<organism evidence="1 2">
    <name type="scientific">Bauhinia variegata</name>
    <name type="common">Purple orchid tree</name>
    <name type="synonym">Phanera variegata</name>
    <dbReference type="NCBI Taxonomy" id="167791"/>
    <lineage>
        <taxon>Eukaryota</taxon>
        <taxon>Viridiplantae</taxon>
        <taxon>Streptophyta</taxon>
        <taxon>Embryophyta</taxon>
        <taxon>Tracheophyta</taxon>
        <taxon>Spermatophyta</taxon>
        <taxon>Magnoliopsida</taxon>
        <taxon>eudicotyledons</taxon>
        <taxon>Gunneridae</taxon>
        <taxon>Pentapetalae</taxon>
        <taxon>rosids</taxon>
        <taxon>fabids</taxon>
        <taxon>Fabales</taxon>
        <taxon>Fabaceae</taxon>
        <taxon>Cercidoideae</taxon>
        <taxon>Cercideae</taxon>
        <taxon>Bauhiniinae</taxon>
        <taxon>Bauhinia</taxon>
    </lineage>
</organism>
<name>A0ACB9KPZ5_BAUVA</name>
<reference evidence="1 2" key="1">
    <citation type="journal article" date="2022" name="DNA Res.">
        <title>Chromosomal-level genome assembly of the orchid tree Bauhinia variegata (Leguminosae; Cercidoideae) supports the allotetraploid origin hypothesis of Bauhinia.</title>
        <authorList>
            <person name="Zhong Y."/>
            <person name="Chen Y."/>
            <person name="Zheng D."/>
            <person name="Pang J."/>
            <person name="Liu Y."/>
            <person name="Luo S."/>
            <person name="Meng S."/>
            <person name="Qian L."/>
            <person name="Wei D."/>
            <person name="Dai S."/>
            <person name="Zhou R."/>
        </authorList>
    </citation>
    <scope>NUCLEOTIDE SEQUENCE [LARGE SCALE GENOMIC DNA]</scope>
    <source>
        <strain evidence="1">BV-YZ2020</strain>
    </source>
</reference>
<gene>
    <name evidence="1" type="ORF">L6164_032637</name>
</gene>
<protein>
    <submittedName>
        <fullName evidence="1">Uncharacterized protein</fullName>
    </submittedName>
</protein>
<accession>A0ACB9KPZ5</accession>
<sequence>MMKSVQTWDHISEDFVVAQLGKINDDDNSYGKVWKQWQEAREEYRCGTWLQLLLGRLLNWYSTLHDCSIQFSMASPSSFALSRDPFGSKSLALSSNSSTELQGATLRASRIFGCKLKSERTEQTHLRLFTVSRSRQGLPLKASRDHASMIQELGNNKLENVTKAEDACDLFDDLKDRFLNFKKNKYMENVEHFQNLANAQAPKFMVIACADSRVCPSNILGFQPGEAFMIRNVANLVPPFENGPSETNAALEFAVNTLKVENLLVIGHSCCGGIRALMGMPDDESASFIKSWVIVGKNARTKTKAAASSLNFDQQCKHCEKESVNHSLLNLLTYPWIEEKVAKGELSIHGGYYDFTQCTFEKWSLNYSETKKNGNGTFVAKDKMFWC</sequence>
<dbReference type="Proteomes" id="UP000828941">
    <property type="component" value="Chromosome 13"/>
</dbReference>
<evidence type="ECO:0000313" key="1">
    <source>
        <dbReference type="EMBL" id="KAI4299150.1"/>
    </source>
</evidence>
<evidence type="ECO:0000313" key="2">
    <source>
        <dbReference type="Proteomes" id="UP000828941"/>
    </source>
</evidence>
<proteinExistence type="predicted"/>
<dbReference type="EMBL" id="CM039438">
    <property type="protein sequence ID" value="KAI4299150.1"/>
    <property type="molecule type" value="Genomic_DNA"/>
</dbReference>
<keyword evidence="2" id="KW-1185">Reference proteome</keyword>